<keyword evidence="4" id="KW-1185">Reference proteome</keyword>
<keyword evidence="1" id="KW-0812">Transmembrane</keyword>
<evidence type="ECO:0000313" key="3">
    <source>
        <dbReference type="EMBL" id="TXE09991.1"/>
    </source>
</evidence>
<dbReference type="RefSeq" id="WP_147135756.1">
    <property type="nucleotide sequence ID" value="NZ_VOSC01000025.1"/>
</dbReference>
<dbReference type="OrthoDB" id="1495672at2"/>
<evidence type="ECO:0000256" key="1">
    <source>
        <dbReference type="SAM" id="Phobius"/>
    </source>
</evidence>
<name>A0A5C7ANS6_9FLAO</name>
<gene>
    <name evidence="3" type="ORF">FUA26_10955</name>
</gene>
<evidence type="ECO:0000313" key="4">
    <source>
        <dbReference type="Proteomes" id="UP000321790"/>
    </source>
</evidence>
<keyword evidence="1" id="KW-1133">Transmembrane helix</keyword>
<reference evidence="4" key="1">
    <citation type="submission" date="2019-08" db="EMBL/GenBank/DDBJ databases">
        <title>Seonamhaeicola sediminis sp. nov., isolated from marine sediment.</title>
        <authorList>
            <person name="Cao W.R."/>
        </authorList>
    </citation>
    <scope>NUCLEOTIDE SEQUENCE [LARGE SCALE GENOMIC DNA]</scope>
    <source>
        <strain evidence="4">Gy8</strain>
    </source>
</reference>
<feature type="domain" description="2TM" evidence="2">
    <location>
        <begin position="19"/>
        <end position="100"/>
    </location>
</feature>
<dbReference type="InterPro" id="IPR025698">
    <property type="entry name" value="2TM_dom"/>
</dbReference>
<dbReference type="Proteomes" id="UP000321790">
    <property type="component" value="Unassembled WGS sequence"/>
</dbReference>
<proteinExistence type="predicted"/>
<sequence>MEQLKDFNTDYKKEDAYLRAQKRVKDLKGFYAHALWYLVINIILIVLIGANSNGNIWNFGTFATAFFWGIGLAFHALGVFGKNIFFSKNWEERKIQEYMRKEETEKYE</sequence>
<feature type="transmembrane region" description="Helical" evidence="1">
    <location>
        <begin position="56"/>
        <end position="80"/>
    </location>
</feature>
<dbReference type="EMBL" id="VOSC01000025">
    <property type="protein sequence ID" value="TXE09991.1"/>
    <property type="molecule type" value="Genomic_DNA"/>
</dbReference>
<comment type="caution">
    <text evidence="3">The sequence shown here is derived from an EMBL/GenBank/DDBJ whole genome shotgun (WGS) entry which is preliminary data.</text>
</comment>
<keyword evidence="1" id="KW-0472">Membrane</keyword>
<organism evidence="3 4">
    <name type="scientific">Seonamhaeicola algicola</name>
    <dbReference type="NCBI Taxonomy" id="1719036"/>
    <lineage>
        <taxon>Bacteria</taxon>
        <taxon>Pseudomonadati</taxon>
        <taxon>Bacteroidota</taxon>
        <taxon>Flavobacteriia</taxon>
        <taxon>Flavobacteriales</taxon>
        <taxon>Flavobacteriaceae</taxon>
    </lineage>
</organism>
<dbReference type="AlphaFoldDB" id="A0A5C7ANS6"/>
<protein>
    <submittedName>
        <fullName evidence="3">2TM domain-containing protein</fullName>
    </submittedName>
</protein>
<dbReference type="Pfam" id="PF13239">
    <property type="entry name" value="2TM"/>
    <property type="match status" value="1"/>
</dbReference>
<accession>A0A5C7ANS6</accession>
<evidence type="ECO:0000259" key="2">
    <source>
        <dbReference type="Pfam" id="PF13239"/>
    </source>
</evidence>
<feature type="transmembrane region" description="Helical" evidence="1">
    <location>
        <begin position="29"/>
        <end position="50"/>
    </location>
</feature>